<accession>A0A7D3R0H6</accession>
<keyword evidence="1" id="KW-0472">Membrane</keyword>
<feature type="transmembrane region" description="Helical" evidence="1">
    <location>
        <begin position="21"/>
        <end position="41"/>
    </location>
</feature>
<keyword evidence="1" id="KW-0812">Transmembrane</keyword>
<protein>
    <recommendedName>
        <fullName evidence="4">Transmembrane protein</fullName>
    </recommendedName>
</protein>
<proteinExistence type="predicted"/>
<feature type="transmembrane region" description="Helical" evidence="1">
    <location>
        <begin position="56"/>
        <end position="74"/>
    </location>
</feature>
<evidence type="ECO:0000313" key="2">
    <source>
        <dbReference type="EMBL" id="QKF93702.1"/>
    </source>
</evidence>
<evidence type="ECO:0000256" key="1">
    <source>
        <dbReference type="SAM" id="Phobius"/>
    </source>
</evidence>
<reference evidence="2 3" key="1">
    <citation type="submission" date="2020-04" db="EMBL/GenBank/DDBJ databases">
        <title>Advantages and limits of metagenomic assembly and binning of a giant virus.</title>
        <authorList>
            <person name="Schulz F."/>
            <person name="Andreani J."/>
            <person name="Francis R."/>
            <person name="Boudjemaa H."/>
            <person name="Bou Khalil J.Y."/>
            <person name="Lee J."/>
            <person name="La Scola B."/>
            <person name="Woyke T."/>
        </authorList>
    </citation>
    <scope>NUCLEOTIDE SEQUENCE [LARGE SCALE GENOMIC DNA]</scope>
    <source>
        <strain evidence="2 3">FV1/VV64</strain>
    </source>
</reference>
<name>A0A7D3R0H6_9VIRU</name>
<keyword evidence="3" id="KW-1185">Reference proteome</keyword>
<dbReference type="Proteomes" id="UP001162001">
    <property type="component" value="Segment"/>
</dbReference>
<evidence type="ECO:0008006" key="4">
    <source>
        <dbReference type="Google" id="ProtNLM"/>
    </source>
</evidence>
<dbReference type="EMBL" id="MT418680">
    <property type="protein sequence ID" value="QKF93702.1"/>
    <property type="molecule type" value="Genomic_DNA"/>
</dbReference>
<sequence>MFFNIIYKSPIWKSIDTKSRNMRILVMGSIFYVIVHSFIYSKYVESIEFVENYRKYLYYLMVIDLASTGLLMFLSDDKKQKKSKNMKKNNQKKQHKMNLPFQLSPQYQPSLQPLSKINNNPIQALHKPVNKQFTVNNVQKVEDNESIQLPIYKKQNQQPIKVDNDDYEIPVYNHHEEINESQISEQIPIYHNNGIPNIYV</sequence>
<keyword evidence="1" id="KW-1133">Transmembrane helix</keyword>
<gene>
    <name evidence="2" type="ORF">Fadolivirus_1_244</name>
</gene>
<evidence type="ECO:0000313" key="3">
    <source>
        <dbReference type="Proteomes" id="UP001162001"/>
    </source>
</evidence>
<organism evidence="2 3">
    <name type="scientific">Fadolivirus FV1/VV64</name>
    <dbReference type="NCBI Taxonomy" id="3070911"/>
    <lineage>
        <taxon>Viruses</taxon>
        <taxon>Varidnaviria</taxon>
        <taxon>Bamfordvirae</taxon>
        <taxon>Nucleocytoviricota</taxon>
        <taxon>Megaviricetes</taxon>
        <taxon>Imitervirales</taxon>
        <taxon>Mimiviridae</taxon>
        <taxon>Klosneuvirinae</taxon>
        <taxon>Fadolivirus</taxon>
        <taxon>Fadolivirus algeromassiliense</taxon>
    </lineage>
</organism>